<sequence length="383" mass="41453">MSSTSTAAGSVSSDDQTTTNKPLGKLNKRAAEAIAEQQPGQGQQRKKQRSSQQRGREHQNTTQAAEDGKQAEHDALGLPQQLLKLQRQMQQQLLKLQRQLPSSQQCGQEHQNQTHESEKEEEEVLDDLETVLQQLQQLRELQQQLQGQQLQQQQDTANATAKAAREVNHSQIRARLLEAVQKYAVQLLDKGDIILLVLLPYHNSASLRTFTQGLTREQLSAILEVLLRHPTGSLGWAEKRVQALLRKLGAGAAPAAAGEAAPAAAAAAAAAIEQERARREATALPCVLKALLEGRLEAQAVQPSSACTVFHICNAAALAYTAAEAAGTLDHLDLKSALRMATGWPLQRKTKERSWSSSSSEGAHSSRRVGNSSSSSSSSSSGR</sequence>
<protein>
    <submittedName>
        <fullName evidence="2">Uncharacterized protein</fullName>
    </submittedName>
</protein>
<feature type="compositionally biased region" description="Low complexity" evidence="1">
    <location>
        <begin position="1"/>
        <end position="13"/>
    </location>
</feature>
<feature type="region of interest" description="Disordered" evidence="1">
    <location>
        <begin position="345"/>
        <end position="383"/>
    </location>
</feature>
<evidence type="ECO:0000313" key="3">
    <source>
        <dbReference type="Proteomes" id="UP001244341"/>
    </source>
</evidence>
<name>A0ABY8TKR1_TETOB</name>
<feature type="region of interest" description="Disordered" evidence="1">
    <location>
        <begin position="1"/>
        <end position="72"/>
    </location>
</feature>
<organism evidence="2 3">
    <name type="scientific">Tetradesmus obliquus</name>
    <name type="common">Green alga</name>
    <name type="synonym">Acutodesmus obliquus</name>
    <dbReference type="NCBI Taxonomy" id="3088"/>
    <lineage>
        <taxon>Eukaryota</taxon>
        <taxon>Viridiplantae</taxon>
        <taxon>Chlorophyta</taxon>
        <taxon>core chlorophytes</taxon>
        <taxon>Chlorophyceae</taxon>
        <taxon>CS clade</taxon>
        <taxon>Sphaeropleales</taxon>
        <taxon>Scenedesmaceae</taxon>
        <taxon>Tetradesmus</taxon>
    </lineage>
</organism>
<keyword evidence="3" id="KW-1185">Reference proteome</keyword>
<reference evidence="2 3" key="1">
    <citation type="submission" date="2023-05" db="EMBL/GenBank/DDBJ databases">
        <title>A 100% complete, gapless, phased diploid assembly of the Scenedesmus obliquus UTEX 3031 genome.</title>
        <authorList>
            <person name="Biondi T.C."/>
            <person name="Hanschen E.R."/>
            <person name="Kwon T."/>
            <person name="Eng W."/>
            <person name="Kruse C.P.S."/>
            <person name="Koehler S.I."/>
            <person name="Kunde Y."/>
            <person name="Gleasner C.D."/>
            <person name="You Mak K.T."/>
            <person name="Polle J."/>
            <person name="Hovde B.T."/>
            <person name="Starkenburg S.R."/>
        </authorList>
    </citation>
    <scope>NUCLEOTIDE SEQUENCE [LARGE SCALE GENOMIC DNA]</scope>
    <source>
        <strain evidence="2 3">DOE0152z</strain>
    </source>
</reference>
<dbReference type="Proteomes" id="UP001244341">
    <property type="component" value="Chromosome 1b"/>
</dbReference>
<evidence type="ECO:0000256" key="1">
    <source>
        <dbReference type="SAM" id="MobiDB-lite"/>
    </source>
</evidence>
<proteinExistence type="predicted"/>
<feature type="compositionally biased region" description="Low complexity" evidence="1">
    <location>
        <begin position="372"/>
        <end position="383"/>
    </location>
</feature>
<evidence type="ECO:0000313" key="2">
    <source>
        <dbReference type="EMBL" id="WIA09697.1"/>
    </source>
</evidence>
<dbReference type="EMBL" id="CP126208">
    <property type="protein sequence ID" value="WIA09697.1"/>
    <property type="molecule type" value="Genomic_DNA"/>
</dbReference>
<gene>
    <name evidence="2" type="ORF">OEZ85_009082</name>
</gene>
<feature type="region of interest" description="Disordered" evidence="1">
    <location>
        <begin position="100"/>
        <end position="123"/>
    </location>
</feature>
<accession>A0ABY8TKR1</accession>